<dbReference type="SUPFAM" id="SSF46894">
    <property type="entry name" value="C-terminal effector domain of the bipartite response regulators"/>
    <property type="match status" value="1"/>
</dbReference>
<dbReference type="GO" id="GO:0006355">
    <property type="term" value="P:regulation of DNA-templated transcription"/>
    <property type="evidence" value="ECO:0007669"/>
    <property type="project" value="InterPro"/>
</dbReference>
<dbReference type="InterPro" id="IPR036388">
    <property type="entry name" value="WH-like_DNA-bd_sf"/>
</dbReference>
<dbReference type="GO" id="GO:0000156">
    <property type="term" value="F:phosphorelay response regulator activity"/>
    <property type="evidence" value="ECO:0007669"/>
    <property type="project" value="TreeGrafter"/>
</dbReference>
<keyword evidence="2" id="KW-0963">Cytoplasm</keyword>
<feature type="modified residue" description="4-aspartylphosphate" evidence="8">
    <location>
        <position position="55"/>
    </location>
</feature>
<dbReference type="GO" id="GO:0005829">
    <property type="term" value="C:cytosol"/>
    <property type="evidence" value="ECO:0007669"/>
    <property type="project" value="TreeGrafter"/>
</dbReference>
<comment type="caution">
    <text evidence="12">The sequence shown here is derived from an EMBL/GenBank/DDBJ whole genome shotgun (WGS) entry which is preliminary data.</text>
</comment>
<keyword evidence="5" id="KW-0805">Transcription regulation</keyword>
<dbReference type="SMART" id="SM00448">
    <property type="entry name" value="REC"/>
    <property type="match status" value="1"/>
</dbReference>
<keyword evidence="4" id="KW-0902">Two-component regulatory system</keyword>
<evidence type="ECO:0000256" key="9">
    <source>
        <dbReference type="PROSITE-ProRule" id="PRU01091"/>
    </source>
</evidence>
<dbReference type="InterPro" id="IPR039420">
    <property type="entry name" value="WalR-like"/>
</dbReference>
<dbReference type="SMART" id="SM00862">
    <property type="entry name" value="Trans_reg_C"/>
    <property type="match status" value="1"/>
</dbReference>
<keyword evidence="6 9" id="KW-0238">DNA-binding</keyword>
<dbReference type="EMBL" id="JACNFK010000019">
    <property type="protein sequence ID" value="MBC8519217.1"/>
    <property type="molecule type" value="Genomic_DNA"/>
</dbReference>
<dbReference type="Pfam" id="PF00072">
    <property type="entry name" value="Response_reg"/>
    <property type="match status" value="1"/>
</dbReference>
<evidence type="ECO:0000256" key="1">
    <source>
        <dbReference type="ARBA" id="ARBA00004496"/>
    </source>
</evidence>
<feature type="domain" description="OmpR/PhoB-type" evidence="11">
    <location>
        <begin position="132"/>
        <end position="231"/>
    </location>
</feature>
<dbReference type="Gene3D" id="1.10.10.10">
    <property type="entry name" value="Winged helix-like DNA-binding domain superfamily/Winged helix DNA-binding domain"/>
    <property type="match status" value="1"/>
</dbReference>
<organism evidence="12 13">
    <name type="scientific">Candidatus Thiopontia autotrophica</name>
    <dbReference type="NCBI Taxonomy" id="2841688"/>
    <lineage>
        <taxon>Bacteria</taxon>
        <taxon>Pseudomonadati</taxon>
        <taxon>Pseudomonadota</taxon>
        <taxon>Gammaproteobacteria</taxon>
        <taxon>Candidatus Thiopontia</taxon>
    </lineage>
</organism>
<evidence type="ECO:0000256" key="7">
    <source>
        <dbReference type="ARBA" id="ARBA00023163"/>
    </source>
</evidence>
<sequence length="233" mass="26075">MGEKNKILIVDDDQKLRDLLSRYLNEQGYEVETAEDGEEMDSVLPGFSPNLIVLDLMMPGEDGLSIARRLRASSNIPIIILSAKGEEIDKIVGLEMGADDYLAKPFNPRELLARIQSVLRRLDRADAGAEDQNTVSFGDYQVDLNSYSLTKNGEAVEVTSGEFELLRHLVEHPNHVLSRDHLLDLLDGGSEEAFDRSIDVRITRLRKKIEADPHHPVFIKTVRGVGYIFSTSS</sequence>
<dbReference type="InterPro" id="IPR001867">
    <property type="entry name" value="OmpR/PhoB-type_DNA-bd"/>
</dbReference>
<dbReference type="Proteomes" id="UP000654401">
    <property type="component" value="Unassembled WGS sequence"/>
</dbReference>
<accession>A0A8J6P9E8</accession>
<reference evidence="12 13" key="1">
    <citation type="submission" date="2020-08" db="EMBL/GenBank/DDBJ databases">
        <title>Bridging the membrane lipid divide: bacteria of the FCB group superphylum have the potential to synthesize archaeal ether lipids.</title>
        <authorList>
            <person name="Villanueva L."/>
            <person name="Von Meijenfeldt F.A.B."/>
            <person name="Westbye A.B."/>
            <person name="Yadav S."/>
            <person name="Hopmans E.C."/>
            <person name="Dutilh B.E."/>
            <person name="Sinninghe Damste J.S."/>
        </authorList>
    </citation>
    <scope>NUCLEOTIDE SEQUENCE [LARGE SCALE GENOMIC DNA]</scope>
    <source>
        <strain evidence="12">NIOZ-UU100</strain>
    </source>
</reference>
<keyword evidence="3 8" id="KW-0597">Phosphoprotein</keyword>
<evidence type="ECO:0000313" key="12">
    <source>
        <dbReference type="EMBL" id="MBC8519217.1"/>
    </source>
</evidence>
<dbReference type="InterPro" id="IPR001789">
    <property type="entry name" value="Sig_transdc_resp-reg_receiver"/>
</dbReference>
<dbReference type="InterPro" id="IPR011006">
    <property type="entry name" value="CheY-like_superfamily"/>
</dbReference>
<dbReference type="SUPFAM" id="SSF52172">
    <property type="entry name" value="CheY-like"/>
    <property type="match status" value="1"/>
</dbReference>
<dbReference type="PANTHER" id="PTHR48111">
    <property type="entry name" value="REGULATOR OF RPOS"/>
    <property type="match status" value="1"/>
</dbReference>
<evidence type="ECO:0000256" key="3">
    <source>
        <dbReference type="ARBA" id="ARBA00022553"/>
    </source>
</evidence>
<evidence type="ECO:0000259" key="10">
    <source>
        <dbReference type="PROSITE" id="PS50110"/>
    </source>
</evidence>
<dbReference type="Gene3D" id="3.40.50.2300">
    <property type="match status" value="1"/>
</dbReference>
<dbReference type="FunFam" id="1.10.10.10:FF:000099">
    <property type="entry name" value="Two-component system response regulator TorR"/>
    <property type="match status" value="1"/>
</dbReference>
<evidence type="ECO:0000256" key="6">
    <source>
        <dbReference type="ARBA" id="ARBA00023125"/>
    </source>
</evidence>
<dbReference type="GO" id="GO:0032993">
    <property type="term" value="C:protein-DNA complex"/>
    <property type="evidence" value="ECO:0007669"/>
    <property type="project" value="TreeGrafter"/>
</dbReference>
<evidence type="ECO:0000259" key="11">
    <source>
        <dbReference type="PROSITE" id="PS51755"/>
    </source>
</evidence>
<feature type="DNA-binding region" description="OmpR/PhoB-type" evidence="9">
    <location>
        <begin position="132"/>
        <end position="231"/>
    </location>
</feature>
<dbReference type="PROSITE" id="PS50110">
    <property type="entry name" value="RESPONSE_REGULATORY"/>
    <property type="match status" value="1"/>
</dbReference>
<dbReference type="CDD" id="cd00383">
    <property type="entry name" value="trans_reg_C"/>
    <property type="match status" value="1"/>
</dbReference>
<evidence type="ECO:0000256" key="5">
    <source>
        <dbReference type="ARBA" id="ARBA00023015"/>
    </source>
</evidence>
<gene>
    <name evidence="12" type="ORF">H8D24_02240</name>
</gene>
<dbReference type="PANTHER" id="PTHR48111:SF4">
    <property type="entry name" value="DNA-BINDING DUAL TRANSCRIPTIONAL REGULATOR OMPR"/>
    <property type="match status" value="1"/>
</dbReference>
<dbReference type="FunFam" id="3.40.50.2300:FF:000001">
    <property type="entry name" value="DNA-binding response regulator PhoB"/>
    <property type="match status" value="1"/>
</dbReference>
<evidence type="ECO:0000256" key="4">
    <source>
        <dbReference type="ARBA" id="ARBA00023012"/>
    </source>
</evidence>
<keyword evidence="7" id="KW-0804">Transcription</keyword>
<name>A0A8J6P9E8_9GAMM</name>
<feature type="domain" description="Response regulatory" evidence="10">
    <location>
        <begin position="6"/>
        <end position="119"/>
    </location>
</feature>
<evidence type="ECO:0000256" key="2">
    <source>
        <dbReference type="ARBA" id="ARBA00022490"/>
    </source>
</evidence>
<dbReference type="AlphaFoldDB" id="A0A8J6P9E8"/>
<comment type="subcellular location">
    <subcellularLocation>
        <location evidence="1">Cytoplasm</location>
    </subcellularLocation>
</comment>
<dbReference type="PROSITE" id="PS51755">
    <property type="entry name" value="OMPR_PHOB"/>
    <property type="match status" value="1"/>
</dbReference>
<dbReference type="Gene3D" id="6.10.250.690">
    <property type="match status" value="1"/>
</dbReference>
<evidence type="ECO:0000256" key="8">
    <source>
        <dbReference type="PROSITE-ProRule" id="PRU00169"/>
    </source>
</evidence>
<dbReference type="Pfam" id="PF00486">
    <property type="entry name" value="Trans_reg_C"/>
    <property type="match status" value="1"/>
</dbReference>
<protein>
    <submittedName>
        <fullName evidence="12">Response regulator</fullName>
    </submittedName>
</protein>
<dbReference type="InterPro" id="IPR016032">
    <property type="entry name" value="Sig_transdc_resp-reg_C-effctor"/>
</dbReference>
<evidence type="ECO:0000313" key="13">
    <source>
        <dbReference type="Proteomes" id="UP000654401"/>
    </source>
</evidence>
<proteinExistence type="predicted"/>
<dbReference type="GO" id="GO:0000976">
    <property type="term" value="F:transcription cis-regulatory region binding"/>
    <property type="evidence" value="ECO:0007669"/>
    <property type="project" value="TreeGrafter"/>
</dbReference>